<feature type="domain" description="Beta-lactamase-related" evidence="1">
    <location>
        <begin position="61"/>
        <end position="383"/>
    </location>
</feature>
<comment type="caution">
    <text evidence="2">The sequence shown here is derived from an EMBL/GenBank/DDBJ whole genome shotgun (WGS) entry which is preliminary data.</text>
</comment>
<dbReference type="PANTHER" id="PTHR46825">
    <property type="entry name" value="D-ALANYL-D-ALANINE-CARBOXYPEPTIDASE/ENDOPEPTIDASE AMPH"/>
    <property type="match status" value="1"/>
</dbReference>
<dbReference type="EMBL" id="DSDK01000299">
    <property type="protein sequence ID" value="HDR51039.1"/>
    <property type="molecule type" value="Genomic_DNA"/>
</dbReference>
<protein>
    <submittedName>
        <fullName evidence="2">Class A beta-lactamase-related serine hydrolase</fullName>
    </submittedName>
</protein>
<dbReference type="PANTHER" id="PTHR46825:SF15">
    <property type="entry name" value="BETA-LACTAMASE-RELATED DOMAIN-CONTAINING PROTEIN"/>
    <property type="match status" value="1"/>
</dbReference>
<dbReference type="InterPro" id="IPR050491">
    <property type="entry name" value="AmpC-like"/>
</dbReference>
<evidence type="ECO:0000313" key="2">
    <source>
        <dbReference type="EMBL" id="HDR51039.1"/>
    </source>
</evidence>
<organism evidence="2">
    <name type="scientific">Mariniphaga anaerophila</name>
    <dbReference type="NCBI Taxonomy" id="1484053"/>
    <lineage>
        <taxon>Bacteria</taxon>
        <taxon>Pseudomonadati</taxon>
        <taxon>Bacteroidota</taxon>
        <taxon>Bacteroidia</taxon>
        <taxon>Marinilabiliales</taxon>
        <taxon>Prolixibacteraceae</taxon>
        <taxon>Mariniphaga</taxon>
    </lineage>
</organism>
<dbReference type="Proteomes" id="UP000886047">
    <property type="component" value="Unassembled WGS sequence"/>
</dbReference>
<dbReference type="SUPFAM" id="SSF56601">
    <property type="entry name" value="beta-lactamase/transpeptidase-like"/>
    <property type="match status" value="1"/>
</dbReference>
<sequence>MKKPKYFAIPVFLFFILITTTNQRISSSPDFAPEKEEIPLTQSEMELKEMQAVFEEYEQWLTREIDESGTVGAAVAIIYKDQIAFMKCFGVKKLGSEDPVDEHTVFRLASVSKPVTGVLAGILAQEKVLDFDERVSESVPGFRLASYAHSQELTIRNILSHTTGVVPHAYDDLVESHVPFGTIFSRLPQANVSAPLGQVYGYQNVMFSLMDTVLAVKTSKNYGKLVKEKLFEPLGMNDASTDFESFRNNPNKAYPHRGANGVYRTLPYNDRYYCVAPAAGINASISDMARFLQSLLDKEKPLLDAEVQQTIFSPQVVTYLRSGYFRHWGGVGTKQYGLGWRLVGYKNRQIAYHGGYVNGYKAEIALCQQNDIGIVYLTNSPNTVASQSIPVFLKAFFEHVDSKVILTGTEPINEEHLKIQGS</sequence>
<evidence type="ECO:0000259" key="1">
    <source>
        <dbReference type="Pfam" id="PF00144"/>
    </source>
</evidence>
<dbReference type="AlphaFoldDB" id="A0A831LAE7"/>
<gene>
    <name evidence="2" type="ORF">ENN90_05365</name>
</gene>
<dbReference type="Pfam" id="PF00144">
    <property type="entry name" value="Beta-lactamase"/>
    <property type="match status" value="1"/>
</dbReference>
<dbReference type="GO" id="GO:0016787">
    <property type="term" value="F:hydrolase activity"/>
    <property type="evidence" value="ECO:0007669"/>
    <property type="project" value="UniProtKB-KW"/>
</dbReference>
<name>A0A831LAE7_9BACT</name>
<keyword evidence="2" id="KW-0378">Hydrolase</keyword>
<accession>A0A831LAE7</accession>
<dbReference type="InterPro" id="IPR001466">
    <property type="entry name" value="Beta-lactam-related"/>
</dbReference>
<proteinExistence type="predicted"/>
<reference evidence="2" key="1">
    <citation type="journal article" date="2020" name="mSystems">
        <title>Genome- and Community-Level Interaction Insights into Carbon Utilization and Element Cycling Functions of Hydrothermarchaeota in Hydrothermal Sediment.</title>
        <authorList>
            <person name="Zhou Z."/>
            <person name="Liu Y."/>
            <person name="Xu W."/>
            <person name="Pan J."/>
            <person name="Luo Z.H."/>
            <person name="Li M."/>
        </authorList>
    </citation>
    <scope>NUCLEOTIDE SEQUENCE [LARGE SCALE GENOMIC DNA]</scope>
    <source>
        <strain evidence="2">SpSt-1217</strain>
    </source>
</reference>
<dbReference type="Gene3D" id="3.40.710.10">
    <property type="entry name" value="DD-peptidase/beta-lactamase superfamily"/>
    <property type="match status" value="1"/>
</dbReference>
<dbReference type="InterPro" id="IPR012338">
    <property type="entry name" value="Beta-lactam/transpept-like"/>
</dbReference>